<evidence type="ECO:0000313" key="4">
    <source>
        <dbReference type="RefSeq" id="XP_013409868.1"/>
    </source>
</evidence>
<dbReference type="InParanoid" id="A0A1S3JHM6"/>
<protein>
    <submittedName>
        <fullName evidence="4">Interaptin</fullName>
    </submittedName>
</protein>
<dbReference type="GeneID" id="106173316"/>
<organism evidence="3 4">
    <name type="scientific">Lingula anatina</name>
    <name type="common">Brachiopod</name>
    <name type="synonym">Lingula unguis</name>
    <dbReference type="NCBI Taxonomy" id="7574"/>
    <lineage>
        <taxon>Eukaryota</taxon>
        <taxon>Metazoa</taxon>
        <taxon>Spiralia</taxon>
        <taxon>Lophotrochozoa</taxon>
        <taxon>Brachiopoda</taxon>
        <taxon>Linguliformea</taxon>
        <taxon>Lingulata</taxon>
        <taxon>Lingulida</taxon>
        <taxon>Linguloidea</taxon>
        <taxon>Lingulidae</taxon>
        <taxon>Lingula</taxon>
    </lineage>
</organism>
<accession>A0A1S3JHM6</accession>
<name>A0A1S3JHM6_LINAN</name>
<evidence type="ECO:0000256" key="1">
    <source>
        <dbReference type="SAM" id="Coils"/>
    </source>
</evidence>
<feature type="coiled-coil region" evidence="1">
    <location>
        <begin position="118"/>
        <end position="173"/>
    </location>
</feature>
<feature type="region of interest" description="Disordered" evidence="2">
    <location>
        <begin position="178"/>
        <end position="201"/>
    </location>
</feature>
<dbReference type="AlphaFoldDB" id="A0A1S3JHM6"/>
<evidence type="ECO:0000256" key="2">
    <source>
        <dbReference type="SAM" id="MobiDB-lite"/>
    </source>
</evidence>
<keyword evidence="3" id="KW-1185">Reference proteome</keyword>
<proteinExistence type="predicted"/>
<sequence length="323" mass="37103">MQEGQFEEMQENLKGQIQTRDSKIVEINEQLENIRGKAGDDLDLLEMNNNMSEGDKNVLLLQINIDFLSKRIETLDSQLTSAHQTVDNLREEEEMCQQILGFPLDEQYSLHSSIRRMMEENSTEKQKLQERISSLKGKLKTLRQEKDSLQIKLQGAELDKEMLKNSIKHMKHKFIDVRFNRPSRESSASSQSNDSLGDKLPELPASSFRLNTLHKSTSAPRLASYATPRIVNVSYAGSTNHGRLKTRHGSLSDTPATLEHSVCVVCRQEYKEADNHDRACRFHLKPYKEFNFEKSKRWQCCFKSAETAAGCSFGKHTSKLTYW</sequence>
<gene>
    <name evidence="4" type="primary">LOC106173316</name>
</gene>
<dbReference type="KEGG" id="lak:106173316"/>
<keyword evidence="1" id="KW-0175">Coiled coil</keyword>
<dbReference type="RefSeq" id="XP_013409868.1">
    <property type="nucleotide sequence ID" value="XM_013554414.1"/>
</dbReference>
<evidence type="ECO:0000313" key="3">
    <source>
        <dbReference type="Proteomes" id="UP000085678"/>
    </source>
</evidence>
<feature type="compositionally biased region" description="Low complexity" evidence="2">
    <location>
        <begin position="185"/>
        <end position="195"/>
    </location>
</feature>
<reference evidence="4" key="1">
    <citation type="submission" date="2025-08" db="UniProtKB">
        <authorList>
            <consortium name="RefSeq"/>
        </authorList>
    </citation>
    <scope>IDENTIFICATION</scope>
    <source>
        <tissue evidence="4">Gonads</tissue>
    </source>
</reference>
<dbReference type="Proteomes" id="UP000085678">
    <property type="component" value="Unplaced"/>
</dbReference>